<keyword evidence="3" id="KW-1185">Reference proteome</keyword>
<protein>
    <submittedName>
        <fullName evidence="2">Uncharacterized protein</fullName>
    </submittedName>
</protein>
<sequence length="207" mass="23064">MLTAKKNGKLLVTGPTGSLKLPVGRDEIVRLKGEKTKQSDEYERAVTTYQKREKEYEHQIVNLEKVIAEKTAESKASEILAEEISSDCKWILARGVPLIADRIIKSDELAKYMFKLGEAAFDSGRKEGYGEGRAPAAANEKVDHFELYKVDCSAHYAAKRQEYEFLEFAIVRAVEKLSRKGAAVETLKKALGDQDAETEDAGPSHQV</sequence>
<evidence type="ECO:0000256" key="1">
    <source>
        <dbReference type="SAM" id="Coils"/>
    </source>
</evidence>
<evidence type="ECO:0000313" key="2">
    <source>
        <dbReference type="EMBL" id="KAF5764218.1"/>
    </source>
</evidence>
<comment type="caution">
    <text evidence="2">The sequence shown here is derived from an EMBL/GenBank/DDBJ whole genome shotgun (WGS) entry which is preliminary data.</text>
</comment>
<dbReference type="AlphaFoldDB" id="A0A9K3H307"/>
<name>A0A9K3H307_HELAN</name>
<dbReference type="Proteomes" id="UP000215914">
    <property type="component" value="Unassembled WGS sequence"/>
</dbReference>
<dbReference type="EMBL" id="MNCJ02000330">
    <property type="protein sequence ID" value="KAF5764218.1"/>
    <property type="molecule type" value="Genomic_DNA"/>
</dbReference>
<organism evidence="2 3">
    <name type="scientific">Helianthus annuus</name>
    <name type="common">Common sunflower</name>
    <dbReference type="NCBI Taxonomy" id="4232"/>
    <lineage>
        <taxon>Eukaryota</taxon>
        <taxon>Viridiplantae</taxon>
        <taxon>Streptophyta</taxon>
        <taxon>Embryophyta</taxon>
        <taxon>Tracheophyta</taxon>
        <taxon>Spermatophyta</taxon>
        <taxon>Magnoliopsida</taxon>
        <taxon>eudicotyledons</taxon>
        <taxon>Gunneridae</taxon>
        <taxon>Pentapetalae</taxon>
        <taxon>asterids</taxon>
        <taxon>campanulids</taxon>
        <taxon>Asterales</taxon>
        <taxon>Asteraceae</taxon>
        <taxon>Asteroideae</taxon>
        <taxon>Heliantheae alliance</taxon>
        <taxon>Heliantheae</taxon>
        <taxon>Helianthus</taxon>
    </lineage>
</organism>
<keyword evidence="1" id="KW-0175">Coiled coil</keyword>
<dbReference type="Gramene" id="mRNA:HanXRQr2_Chr15g0689461">
    <property type="protein sequence ID" value="mRNA:HanXRQr2_Chr15g0689461"/>
    <property type="gene ID" value="HanXRQr2_Chr15g0689461"/>
</dbReference>
<feature type="coiled-coil region" evidence="1">
    <location>
        <begin position="39"/>
        <end position="73"/>
    </location>
</feature>
<reference evidence="2" key="1">
    <citation type="journal article" date="2017" name="Nature">
        <title>The sunflower genome provides insights into oil metabolism, flowering and Asterid evolution.</title>
        <authorList>
            <person name="Badouin H."/>
            <person name="Gouzy J."/>
            <person name="Grassa C.J."/>
            <person name="Murat F."/>
            <person name="Staton S.E."/>
            <person name="Cottret L."/>
            <person name="Lelandais-Briere C."/>
            <person name="Owens G.L."/>
            <person name="Carrere S."/>
            <person name="Mayjonade B."/>
            <person name="Legrand L."/>
            <person name="Gill N."/>
            <person name="Kane N.C."/>
            <person name="Bowers J.E."/>
            <person name="Hubner S."/>
            <person name="Bellec A."/>
            <person name="Berard A."/>
            <person name="Berges H."/>
            <person name="Blanchet N."/>
            <person name="Boniface M.C."/>
            <person name="Brunel D."/>
            <person name="Catrice O."/>
            <person name="Chaidir N."/>
            <person name="Claudel C."/>
            <person name="Donnadieu C."/>
            <person name="Faraut T."/>
            <person name="Fievet G."/>
            <person name="Helmstetter N."/>
            <person name="King M."/>
            <person name="Knapp S.J."/>
            <person name="Lai Z."/>
            <person name="Le Paslier M.C."/>
            <person name="Lippi Y."/>
            <person name="Lorenzon L."/>
            <person name="Mandel J.R."/>
            <person name="Marage G."/>
            <person name="Marchand G."/>
            <person name="Marquand E."/>
            <person name="Bret-Mestries E."/>
            <person name="Morien E."/>
            <person name="Nambeesan S."/>
            <person name="Nguyen T."/>
            <person name="Pegot-Espagnet P."/>
            <person name="Pouilly N."/>
            <person name="Raftis F."/>
            <person name="Sallet E."/>
            <person name="Schiex T."/>
            <person name="Thomas J."/>
            <person name="Vandecasteele C."/>
            <person name="Vares D."/>
            <person name="Vear F."/>
            <person name="Vautrin S."/>
            <person name="Crespi M."/>
            <person name="Mangin B."/>
            <person name="Burke J.M."/>
            <person name="Salse J."/>
            <person name="Munos S."/>
            <person name="Vincourt P."/>
            <person name="Rieseberg L.H."/>
            <person name="Langlade N.B."/>
        </authorList>
    </citation>
    <scope>NUCLEOTIDE SEQUENCE</scope>
    <source>
        <tissue evidence="2">Leaves</tissue>
    </source>
</reference>
<reference evidence="2" key="2">
    <citation type="submission" date="2020-06" db="EMBL/GenBank/DDBJ databases">
        <title>Helianthus annuus Genome sequencing and assembly Release 2.</title>
        <authorList>
            <person name="Gouzy J."/>
            <person name="Langlade N."/>
            <person name="Munos S."/>
        </authorList>
    </citation>
    <scope>NUCLEOTIDE SEQUENCE</scope>
    <source>
        <tissue evidence="2">Leaves</tissue>
    </source>
</reference>
<proteinExistence type="predicted"/>
<evidence type="ECO:0000313" key="3">
    <source>
        <dbReference type="Proteomes" id="UP000215914"/>
    </source>
</evidence>
<accession>A0A9K3H307</accession>
<gene>
    <name evidence="2" type="ORF">HanXRQr2_Chr15g0689461</name>
</gene>